<feature type="non-terminal residue" evidence="1">
    <location>
        <position position="71"/>
    </location>
</feature>
<reference evidence="1 2" key="1">
    <citation type="submission" date="2014-01" db="EMBL/GenBank/DDBJ databases">
        <authorList>
            <person name="Dobos K."/>
            <person name="Lenaerts A."/>
            <person name="Ordway D."/>
            <person name="DeGroote M.A."/>
            <person name="Parker T."/>
            <person name="Sizemore C."/>
            <person name="Tallon L.J."/>
            <person name="Sadzewicz L.K."/>
            <person name="Sengamalay N."/>
            <person name="Fraser C.M."/>
            <person name="Hine E."/>
            <person name="Shefchek K.A."/>
            <person name="Das S.P."/>
            <person name="Tettelin H."/>
        </authorList>
    </citation>
    <scope>NUCLEOTIDE SEQUENCE [LARGE SCALE GENOMIC DNA]</scope>
    <source>
        <strain evidence="1 2">Harvey</strain>
    </source>
</reference>
<dbReference type="EMBL" id="JAOL01000041">
    <property type="protein sequence ID" value="EUA93794.1"/>
    <property type="molecule type" value="Genomic_DNA"/>
</dbReference>
<organism evidence="1 2">
    <name type="scientific">Mycobacterium ulcerans str. Harvey</name>
    <dbReference type="NCBI Taxonomy" id="1299332"/>
    <lineage>
        <taxon>Bacteria</taxon>
        <taxon>Bacillati</taxon>
        <taxon>Actinomycetota</taxon>
        <taxon>Actinomycetes</taxon>
        <taxon>Mycobacteriales</taxon>
        <taxon>Mycobacteriaceae</taxon>
        <taxon>Mycobacterium</taxon>
        <taxon>Mycobacterium ulcerans group</taxon>
    </lineage>
</organism>
<dbReference type="Proteomes" id="UP000020681">
    <property type="component" value="Unassembled WGS sequence"/>
</dbReference>
<keyword evidence="2" id="KW-1185">Reference proteome</keyword>
<evidence type="ECO:0000313" key="1">
    <source>
        <dbReference type="EMBL" id="EUA93794.1"/>
    </source>
</evidence>
<comment type="caution">
    <text evidence="1">The sequence shown here is derived from an EMBL/GenBank/DDBJ whole genome shotgun (WGS) entry which is preliminary data.</text>
</comment>
<sequence>MERVPENHQGRDGVRGAAFCGSQRLYLSRGYHTIAWLQQDIGEELRKLDAGNRFRGQAFTSFDPICRNRAT</sequence>
<name>A0ABN0R9H3_MYCUL</name>
<evidence type="ECO:0000313" key="2">
    <source>
        <dbReference type="Proteomes" id="UP000020681"/>
    </source>
</evidence>
<proteinExistence type="predicted"/>
<accession>A0ABN0R9H3</accession>
<protein>
    <submittedName>
        <fullName evidence="1">Dehydrogenase domain protein</fullName>
    </submittedName>
</protein>
<gene>
    <name evidence="1" type="ORF">I551_8934</name>
</gene>